<dbReference type="PANTHER" id="PTHR37483">
    <property type="entry name" value="UPF0125 PROTEIN RATB"/>
    <property type="match status" value="1"/>
</dbReference>
<sequence>MEPTPENYITIQVATAVTKQPIIKQLKVPEGITVKEVLGFTEIKRIFLEIKEVATKIGIYGKITTPETILQQNDRIEIYKPLAINPKEKRKIKAKLKQTH</sequence>
<dbReference type="AlphaFoldDB" id="A0A4Y1YMR0"/>
<accession>A0A4Y1YMR0</accession>
<proteinExistence type="inferred from homology"/>
<evidence type="ECO:0000313" key="4">
    <source>
        <dbReference type="Proteomes" id="UP000316473"/>
    </source>
</evidence>
<reference evidence="3 4" key="1">
    <citation type="submission" date="2019-06" db="EMBL/GenBank/DDBJ databases">
        <title>Nitrosomonas stercoris KYUHI-S whole genome shotgun sequence.</title>
        <authorList>
            <person name="Nakagawa T."/>
            <person name="Tsuchiya Y."/>
            <person name="Takahashi R."/>
        </authorList>
    </citation>
    <scope>NUCLEOTIDE SEQUENCE [LARGE SCALE GENOMIC DNA]</scope>
    <source>
        <strain evidence="3 4">KYUHI-S</strain>
    </source>
</reference>
<dbReference type="Proteomes" id="UP000316473">
    <property type="component" value="Chromosome"/>
</dbReference>
<dbReference type="PANTHER" id="PTHR37483:SF1">
    <property type="entry name" value="UPF0125 PROTEIN RATB"/>
    <property type="match status" value="1"/>
</dbReference>
<evidence type="ECO:0000313" key="3">
    <source>
        <dbReference type="EMBL" id="BBL35088.1"/>
    </source>
</evidence>
<dbReference type="Gene3D" id="3.10.20.280">
    <property type="entry name" value="RnfH-like"/>
    <property type="match status" value="1"/>
</dbReference>
<dbReference type="SUPFAM" id="SSF54285">
    <property type="entry name" value="MoaD/ThiS"/>
    <property type="match status" value="1"/>
</dbReference>
<gene>
    <name evidence="3" type="ORF">Nstercoris_01343</name>
</gene>
<dbReference type="InterPro" id="IPR037021">
    <property type="entry name" value="RnfH_sf"/>
</dbReference>
<keyword evidence="4" id="KW-1185">Reference proteome</keyword>
<dbReference type="InterPro" id="IPR005346">
    <property type="entry name" value="RnfH"/>
</dbReference>
<comment type="similarity">
    <text evidence="1 2">Belongs to the UPF0125 (RnfH) family.</text>
</comment>
<protein>
    <recommendedName>
        <fullName evidence="2">UPF0125 protein Nstercoris_01343</fullName>
    </recommendedName>
</protein>
<dbReference type="HAMAP" id="MF_00460">
    <property type="entry name" value="UPF0125_RnfH"/>
    <property type="match status" value="1"/>
</dbReference>
<evidence type="ECO:0000256" key="2">
    <source>
        <dbReference type="HAMAP-Rule" id="MF_00460"/>
    </source>
</evidence>
<evidence type="ECO:0000256" key="1">
    <source>
        <dbReference type="ARBA" id="ARBA00010645"/>
    </source>
</evidence>
<dbReference type="EMBL" id="AP019755">
    <property type="protein sequence ID" value="BBL35088.1"/>
    <property type="molecule type" value="Genomic_DNA"/>
</dbReference>
<dbReference type="InterPro" id="IPR016155">
    <property type="entry name" value="Mopterin_synth/thiamin_S_b"/>
</dbReference>
<dbReference type="Pfam" id="PF03658">
    <property type="entry name" value="Ub-RnfH"/>
    <property type="match status" value="1"/>
</dbReference>
<name>A0A4Y1YMR0_9PROT</name>
<organism evidence="3 4">
    <name type="scientific">Nitrosomonas stercoris</name>
    <dbReference type="NCBI Taxonomy" id="1444684"/>
    <lineage>
        <taxon>Bacteria</taxon>
        <taxon>Pseudomonadati</taxon>
        <taxon>Pseudomonadota</taxon>
        <taxon>Betaproteobacteria</taxon>
        <taxon>Nitrosomonadales</taxon>
        <taxon>Nitrosomonadaceae</taxon>
        <taxon>Nitrosomonas</taxon>
    </lineage>
</organism>
<dbReference type="KEGG" id="nst:Nstercoris_01343"/>